<dbReference type="GO" id="GO:0005737">
    <property type="term" value="C:cytoplasm"/>
    <property type="evidence" value="ECO:0007669"/>
    <property type="project" value="TreeGrafter"/>
</dbReference>
<comment type="caution">
    <text evidence="7">The sequence shown here is derived from an EMBL/GenBank/DDBJ whole genome shotgun (WGS) entry which is preliminary data.</text>
</comment>
<dbReference type="InterPro" id="IPR003959">
    <property type="entry name" value="ATPase_AAA_core"/>
</dbReference>
<dbReference type="InterPro" id="IPR003593">
    <property type="entry name" value="AAA+_ATPase"/>
</dbReference>
<dbReference type="EMBL" id="MHRK01000028">
    <property type="protein sequence ID" value="OHA23684.1"/>
    <property type="molecule type" value="Genomic_DNA"/>
</dbReference>
<evidence type="ECO:0000256" key="4">
    <source>
        <dbReference type="SAM" id="Phobius"/>
    </source>
</evidence>
<dbReference type="Pfam" id="PF07724">
    <property type="entry name" value="AAA_2"/>
    <property type="match status" value="1"/>
</dbReference>
<keyword evidence="3" id="KW-0143">Chaperone</keyword>
<dbReference type="InterPro" id="IPR050130">
    <property type="entry name" value="ClpA_ClpB"/>
</dbReference>
<evidence type="ECO:0000313" key="7">
    <source>
        <dbReference type="EMBL" id="OHA23684.1"/>
    </source>
</evidence>
<evidence type="ECO:0000259" key="5">
    <source>
        <dbReference type="SMART" id="SM00382"/>
    </source>
</evidence>
<dbReference type="Pfam" id="PF10431">
    <property type="entry name" value="ClpB_D2-small"/>
    <property type="match status" value="1"/>
</dbReference>
<dbReference type="InterPro" id="IPR027417">
    <property type="entry name" value="P-loop_NTPase"/>
</dbReference>
<dbReference type="GO" id="GO:0016887">
    <property type="term" value="F:ATP hydrolysis activity"/>
    <property type="evidence" value="ECO:0007669"/>
    <property type="project" value="InterPro"/>
</dbReference>
<accession>A0A1G2MIX8</accession>
<dbReference type="GO" id="GO:0005524">
    <property type="term" value="F:ATP binding"/>
    <property type="evidence" value="ECO:0007669"/>
    <property type="project" value="UniProtKB-KW"/>
</dbReference>
<proteinExistence type="predicted"/>
<dbReference type="Proteomes" id="UP000177130">
    <property type="component" value="Unassembled WGS sequence"/>
</dbReference>
<name>A0A1G2MIX8_9BACT</name>
<sequence length="830" mass="91915">MKIKQQIELAKPFWPAVFIDRVVDKNLASLVVFLLNVVGFAFFAAFLLIFILKRIAVEGGEGGVLAERLVNNLSSLTPLINGLFFMLLPVLVIIFVARTFYRSYAYLDLQIAEGGNSSPCTFEAAYLLLEPPSMDPVLAMLSTPLGAVVYYRLGLSGNEVLGFLKNRKSAMSLGEIEMGDVGVITFEKLARLIILADKEFSIFLSSRKITTEDFLGAVAWVEQASNQRRNRKRWWSRSSLGRIPGIGKDWSYGETPTLWKYGIKIERTPYYLDAANILTVRKNEVEELEKILIRVRGANSIIVGETEEDTMGIVAGLNRMIATGRAMPEIEDKEIYILNHEAIISATKEKTAFESKLTHAFAEAIRAGNIILVIKDLPSFLASSTQIGADAVSILDMFFASPNIHVIATANTGSFHSSIENNQALMRHFEKILLKTVSGGGLISYLRNEALRIESETHVVFLYQAISEAAQSAERYFFGSDLEDKASDLLIEAAANAKSLKTRIVTRDDIMKLVEVKTGVPRETSSESGDSKVLLNLEKTLSERIIGQKEAVRAIASAMRRARAGITNPKRPMGSFLFLGPTGVGKTETTKVLADSFFGGEGSIIRLDMSEYRTQDALDRLIGNFDLGKPGVLTSALRDRPYGVLLLDEFEKTSKEVIDLFLQVLDEGMFSDMSGRKVSARNLIIIATSNAGSDTIWRIVKDRGAGDLNKDEILKDIIDQGIFKPELLNRFDGVIVFHPLQREELTKIADIMMRKFNKRLDSKGLEIKITPELINALVEKGTDPTFGARPMNRAIQDKVETMVADKILSGLAVPGTKIVFTPEEIEAVRS</sequence>
<dbReference type="GO" id="GO:0034605">
    <property type="term" value="P:cellular response to heat"/>
    <property type="evidence" value="ECO:0007669"/>
    <property type="project" value="TreeGrafter"/>
</dbReference>
<evidence type="ECO:0008006" key="9">
    <source>
        <dbReference type="Google" id="ProtNLM"/>
    </source>
</evidence>
<organism evidence="7 8">
    <name type="scientific">Candidatus Taylorbacteria bacterium RIFCSPHIGHO2_02_FULL_43_32b</name>
    <dbReference type="NCBI Taxonomy" id="1802306"/>
    <lineage>
        <taxon>Bacteria</taxon>
        <taxon>Candidatus Tayloriibacteriota</taxon>
    </lineage>
</organism>
<evidence type="ECO:0000256" key="1">
    <source>
        <dbReference type="ARBA" id="ARBA00022741"/>
    </source>
</evidence>
<keyword evidence="4" id="KW-0812">Transmembrane</keyword>
<dbReference type="CDD" id="cd19499">
    <property type="entry name" value="RecA-like_ClpB_Hsp104-like"/>
    <property type="match status" value="1"/>
</dbReference>
<evidence type="ECO:0000259" key="6">
    <source>
        <dbReference type="SMART" id="SM01086"/>
    </source>
</evidence>
<feature type="transmembrane region" description="Helical" evidence="4">
    <location>
        <begin position="27"/>
        <end position="52"/>
    </location>
</feature>
<evidence type="ECO:0000313" key="8">
    <source>
        <dbReference type="Proteomes" id="UP000177130"/>
    </source>
</evidence>
<evidence type="ECO:0000256" key="3">
    <source>
        <dbReference type="ARBA" id="ARBA00023186"/>
    </source>
</evidence>
<dbReference type="Gene3D" id="3.40.50.300">
    <property type="entry name" value="P-loop containing nucleotide triphosphate hydrolases"/>
    <property type="match status" value="2"/>
</dbReference>
<protein>
    <recommendedName>
        <fullName evidence="9">Clp R domain-containing protein</fullName>
    </recommendedName>
</protein>
<feature type="transmembrane region" description="Helical" evidence="4">
    <location>
        <begin position="73"/>
        <end position="97"/>
    </location>
</feature>
<dbReference type="PANTHER" id="PTHR11638:SF18">
    <property type="entry name" value="HEAT SHOCK PROTEIN 104"/>
    <property type="match status" value="1"/>
</dbReference>
<feature type="domain" description="Clp ATPase C-terminal" evidence="6">
    <location>
        <begin position="740"/>
        <end position="827"/>
    </location>
</feature>
<dbReference type="PANTHER" id="PTHR11638">
    <property type="entry name" value="ATP-DEPENDENT CLP PROTEASE"/>
    <property type="match status" value="1"/>
</dbReference>
<reference evidence="7 8" key="1">
    <citation type="journal article" date="2016" name="Nat. Commun.">
        <title>Thousands of microbial genomes shed light on interconnected biogeochemical processes in an aquifer system.</title>
        <authorList>
            <person name="Anantharaman K."/>
            <person name="Brown C.T."/>
            <person name="Hug L.A."/>
            <person name="Sharon I."/>
            <person name="Castelle C.J."/>
            <person name="Probst A.J."/>
            <person name="Thomas B.C."/>
            <person name="Singh A."/>
            <person name="Wilkins M.J."/>
            <person name="Karaoz U."/>
            <person name="Brodie E.L."/>
            <person name="Williams K.H."/>
            <person name="Hubbard S.S."/>
            <person name="Banfield J.F."/>
        </authorList>
    </citation>
    <scope>NUCLEOTIDE SEQUENCE [LARGE SCALE GENOMIC DNA]</scope>
</reference>
<evidence type="ECO:0000256" key="2">
    <source>
        <dbReference type="ARBA" id="ARBA00022840"/>
    </source>
</evidence>
<dbReference type="SUPFAM" id="SSF52540">
    <property type="entry name" value="P-loop containing nucleoside triphosphate hydrolases"/>
    <property type="match status" value="2"/>
</dbReference>
<dbReference type="InterPro" id="IPR019489">
    <property type="entry name" value="Clp_ATPase_C"/>
</dbReference>
<dbReference type="SMART" id="SM00382">
    <property type="entry name" value="AAA"/>
    <property type="match status" value="1"/>
</dbReference>
<dbReference type="STRING" id="1802306.A3C72_00415"/>
<dbReference type="InterPro" id="IPR001270">
    <property type="entry name" value="ClpA/B"/>
</dbReference>
<dbReference type="Gene3D" id="1.10.8.60">
    <property type="match status" value="2"/>
</dbReference>
<keyword evidence="4" id="KW-1133">Transmembrane helix</keyword>
<dbReference type="SMART" id="SM01086">
    <property type="entry name" value="ClpB_D2-small"/>
    <property type="match status" value="1"/>
</dbReference>
<keyword evidence="4" id="KW-0472">Membrane</keyword>
<keyword evidence="1" id="KW-0547">Nucleotide-binding</keyword>
<feature type="domain" description="AAA+ ATPase" evidence="5">
    <location>
        <begin position="572"/>
        <end position="714"/>
    </location>
</feature>
<dbReference type="PRINTS" id="PR00300">
    <property type="entry name" value="CLPPROTEASEA"/>
</dbReference>
<dbReference type="AlphaFoldDB" id="A0A1G2MIX8"/>
<gene>
    <name evidence="7" type="ORF">A3C72_00415</name>
</gene>
<keyword evidence="2" id="KW-0067">ATP-binding</keyword>